<organism evidence="1">
    <name type="scientific">Capitella teleta</name>
    <name type="common">Polychaete worm</name>
    <dbReference type="NCBI Taxonomy" id="283909"/>
    <lineage>
        <taxon>Eukaryota</taxon>
        <taxon>Metazoa</taxon>
        <taxon>Spiralia</taxon>
        <taxon>Lophotrochozoa</taxon>
        <taxon>Annelida</taxon>
        <taxon>Polychaeta</taxon>
        <taxon>Sedentaria</taxon>
        <taxon>Scolecida</taxon>
        <taxon>Capitellidae</taxon>
        <taxon>Capitella</taxon>
    </lineage>
</organism>
<dbReference type="EMBL" id="KB311873">
    <property type="protein sequence ID" value="ELT88336.1"/>
    <property type="molecule type" value="Genomic_DNA"/>
</dbReference>
<gene>
    <name evidence="1" type="ORF">CAPTEDRAFT_185280</name>
</gene>
<keyword evidence="3" id="KW-1185">Reference proteome</keyword>
<reference evidence="3" key="1">
    <citation type="submission" date="2012-12" db="EMBL/GenBank/DDBJ databases">
        <authorList>
            <person name="Hellsten U."/>
            <person name="Grimwood J."/>
            <person name="Chapman J.A."/>
            <person name="Shapiro H."/>
            <person name="Aerts A."/>
            <person name="Otillar R.P."/>
            <person name="Terry A.Y."/>
            <person name="Boore J.L."/>
            <person name="Simakov O."/>
            <person name="Marletaz F."/>
            <person name="Cho S.-J."/>
            <person name="Edsinger-Gonzales E."/>
            <person name="Havlak P."/>
            <person name="Kuo D.-H."/>
            <person name="Larsson T."/>
            <person name="Lv J."/>
            <person name="Arendt D."/>
            <person name="Savage R."/>
            <person name="Osoegawa K."/>
            <person name="de Jong P."/>
            <person name="Lindberg D.R."/>
            <person name="Seaver E.C."/>
            <person name="Weisblat D.A."/>
            <person name="Putnam N.H."/>
            <person name="Grigoriev I.V."/>
            <person name="Rokhsar D.S."/>
        </authorList>
    </citation>
    <scope>NUCLEOTIDE SEQUENCE</scope>
    <source>
        <strain evidence="3">I ESC-2004</strain>
    </source>
</reference>
<reference evidence="2" key="3">
    <citation type="submission" date="2015-06" db="UniProtKB">
        <authorList>
            <consortium name="EnsemblMetazoa"/>
        </authorList>
    </citation>
    <scope>IDENTIFICATION</scope>
</reference>
<accession>R7T5K8</accession>
<dbReference type="AlphaFoldDB" id="R7T5K8"/>
<dbReference type="EMBL" id="AMQN01003464">
    <property type="status" value="NOT_ANNOTATED_CDS"/>
    <property type="molecule type" value="Genomic_DNA"/>
</dbReference>
<evidence type="ECO:0000313" key="2">
    <source>
        <dbReference type="EnsemblMetazoa" id="CapteP185280"/>
    </source>
</evidence>
<evidence type="ECO:0000313" key="3">
    <source>
        <dbReference type="Proteomes" id="UP000014760"/>
    </source>
</evidence>
<proteinExistence type="predicted"/>
<dbReference type="HOGENOM" id="CLU_2280094_0_0_1"/>
<dbReference type="EnsemblMetazoa" id="CapteT185280">
    <property type="protein sequence ID" value="CapteP185280"/>
    <property type="gene ID" value="CapteG185280"/>
</dbReference>
<evidence type="ECO:0000313" key="1">
    <source>
        <dbReference type="EMBL" id="ELT88336.1"/>
    </source>
</evidence>
<reference evidence="1 3" key="2">
    <citation type="journal article" date="2013" name="Nature">
        <title>Insights into bilaterian evolution from three spiralian genomes.</title>
        <authorList>
            <person name="Simakov O."/>
            <person name="Marletaz F."/>
            <person name="Cho S.J."/>
            <person name="Edsinger-Gonzales E."/>
            <person name="Havlak P."/>
            <person name="Hellsten U."/>
            <person name="Kuo D.H."/>
            <person name="Larsson T."/>
            <person name="Lv J."/>
            <person name="Arendt D."/>
            <person name="Savage R."/>
            <person name="Osoegawa K."/>
            <person name="de Jong P."/>
            <person name="Grimwood J."/>
            <person name="Chapman J.A."/>
            <person name="Shapiro H."/>
            <person name="Aerts A."/>
            <person name="Otillar R.P."/>
            <person name="Terry A.Y."/>
            <person name="Boore J.L."/>
            <person name="Grigoriev I.V."/>
            <person name="Lindberg D.R."/>
            <person name="Seaver E.C."/>
            <person name="Weisblat D.A."/>
            <person name="Putnam N.H."/>
            <person name="Rokhsar D.S."/>
        </authorList>
    </citation>
    <scope>NUCLEOTIDE SEQUENCE</scope>
    <source>
        <strain evidence="1 3">I ESC-2004</strain>
    </source>
</reference>
<dbReference type="Proteomes" id="UP000014760">
    <property type="component" value="Unassembled WGS sequence"/>
</dbReference>
<protein>
    <submittedName>
        <fullName evidence="1 2">Uncharacterized protein</fullName>
    </submittedName>
</protein>
<name>R7T5K8_CAPTE</name>
<sequence>MVLDWGDVRFLRKVICVITILNAKKTKTMCVSGIEPETIQLRAEGKALEQVHQYTYLGVTIIQHYGAGERNQKEDCDCKIQILGEQGIPEKKPLFKSQNEVA</sequence>